<feature type="domain" description="Cytochrome P460" evidence="2">
    <location>
        <begin position="42"/>
        <end position="152"/>
    </location>
</feature>
<evidence type="ECO:0000256" key="1">
    <source>
        <dbReference type="SAM" id="SignalP"/>
    </source>
</evidence>
<name>Q6ARU6_DESPS</name>
<dbReference type="OrthoDB" id="274365at2"/>
<dbReference type="InterPro" id="IPR038142">
    <property type="entry name" value="Cytochrome_P460_sp"/>
</dbReference>
<feature type="signal peptide" evidence="1">
    <location>
        <begin position="1"/>
        <end position="23"/>
    </location>
</feature>
<accession>Q6ARU6</accession>
<reference evidence="4" key="1">
    <citation type="journal article" date="2004" name="Environ. Microbiol.">
        <title>The genome of Desulfotalea psychrophila, a sulfate-reducing bacterium from permanently cold Arctic sediments.</title>
        <authorList>
            <person name="Rabus R."/>
            <person name="Ruepp A."/>
            <person name="Frickey T."/>
            <person name="Rattei T."/>
            <person name="Fartmann B."/>
            <person name="Stark M."/>
            <person name="Bauer M."/>
            <person name="Zibat A."/>
            <person name="Lombardot T."/>
            <person name="Becker I."/>
            <person name="Amann J."/>
            <person name="Gellner K."/>
            <person name="Teeling H."/>
            <person name="Leuschner W.D."/>
            <person name="Gloeckner F.-O."/>
            <person name="Lupas A.N."/>
            <person name="Amann R."/>
            <person name="Klenk H.-P."/>
        </authorList>
    </citation>
    <scope>NUCLEOTIDE SEQUENCE [LARGE SCALE GENOMIC DNA]</scope>
    <source>
        <strain evidence="4">DSM 12343 / LSv54</strain>
    </source>
</reference>
<protein>
    <recommendedName>
        <fullName evidence="2">Cytochrome P460 domain-containing protein</fullName>
    </recommendedName>
</protein>
<evidence type="ECO:0000313" key="4">
    <source>
        <dbReference type="Proteomes" id="UP000000602"/>
    </source>
</evidence>
<dbReference type="STRING" id="177439.DP0200"/>
<dbReference type="CDD" id="cd20716">
    <property type="entry name" value="cyt_P460_fam"/>
    <property type="match status" value="1"/>
</dbReference>
<proteinExistence type="predicted"/>
<gene>
    <name evidence="3" type="ordered locus">DP0200</name>
</gene>
<dbReference type="eggNOG" id="COG3794">
    <property type="taxonomic scope" value="Bacteria"/>
</dbReference>
<keyword evidence="1" id="KW-0732">Signal</keyword>
<dbReference type="RefSeq" id="WP_011187445.1">
    <property type="nucleotide sequence ID" value="NC_006138.1"/>
</dbReference>
<dbReference type="InterPro" id="IPR032033">
    <property type="entry name" value="Cytochrome_P460"/>
</dbReference>
<keyword evidence="4" id="KW-1185">Reference proteome</keyword>
<dbReference type="AlphaFoldDB" id="Q6ARU6"/>
<dbReference type="Gene3D" id="3.50.70.20">
    <property type="entry name" value="Cytochrome P460"/>
    <property type="match status" value="1"/>
</dbReference>
<dbReference type="EMBL" id="CR522870">
    <property type="protein sequence ID" value="CAG34929.1"/>
    <property type="molecule type" value="Genomic_DNA"/>
</dbReference>
<dbReference type="Proteomes" id="UP000000602">
    <property type="component" value="Chromosome"/>
</dbReference>
<feature type="chain" id="PRO_5004270750" description="Cytochrome P460 domain-containing protein" evidence="1">
    <location>
        <begin position="24"/>
        <end position="157"/>
    </location>
</feature>
<dbReference type="HOGENOM" id="CLU_1666905_0_0_7"/>
<dbReference type="Pfam" id="PF16694">
    <property type="entry name" value="Cytochrome_P460"/>
    <property type="match status" value="1"/>
</dbReference>
<organism evidence="3 4">
    <name type="scientific">Desulfotalea psychrophila (strain LSv54 / DSM 12343)</name>
    <dbReference type="NCBI Taxonomy" id="177439"/>
    <lineage>
        <taxon>Bacteria</taxon>
        <taxon>Pseudomonadati</taxon>
        <taxon>Thermodesulfobacteriota</taxon>
        <taxon>Desulfobulbia</taxon>
        <taxon>Desulfobulbales</taxon>
        <taxon>Desulfocapsaceae</taxon>
        <taxon>Desulfotalea</taxon>
    </lineage>
</organism>
<dbReference type="KEGG" id="dps:DP0200"/>
<evidence type="ECO:0000313" key="3">
    <source>
        <dbReference type="EMBL" id="CAG34929.1"/>
    </source>
</evidence>
<evidence type="ECO:0000259" key="2">
    <source>
        <dbReference type="Pfam" id="PF16694"/>
    </source>
</evidence>
<sequence length="157" mass="17451">MKKIIACLIVIFTCSLCASLASAHMPSATADGLWKKISKESSYKNWSFWPDHKGMQPGRAPHGPFHKVYVNDQALTSEHVPGHYGAIVVKENYGKDKKLKAITVMYKVQDANPVAGDWLWAKYSPSGKAAKFGKVRGCINCHSARADNDYIFVHELQ</sequence>